<evidence type="ECO:0000313" key="5">
    <source>
        <dbReference type="RefSeq" id="XP_056845376.1"/>
    </source>
</evidence>
<dbReference type="PANTHER" id="PTHR31286">
    <property type="entry name" value="GLYCINE-RICH CELL WALL STRUCTURAL PROTEIN 1.8-LIKE"/>
    <property type="match status" value="1"/>
</dbReference>
<evidence type="ECO:0000256" key="1">
    <source>
        <dbReference type="SAM" id="MobiDB-lite"/>
    </source>
</evidence>
<dbReference type="AlphaFoldDB" id="A0A9W3C1M0"/>
<evidence type="ECO:0000313" key="4">
    <source>
        <dbReference type="Proteomes" id="UP000504610"/>
    </source>
</evidence>
<feature type="region of interest" description="Disordered" evidence="1">
    <location>
        <begin position="420"/>
        <end position="439"/>
    </location>
</feature>
<feature type="region of interest" description="Disordered" evidence="1">
    <location>
        <begin position="457"/>
        <end position="597"/>
    </location>
</feature>
<feature type="region of interest" description="Disordered" evidence="1">
    <location>
        <begin position="1"/>
        <end position="26"/>
    </location>
</feature>
<dbReference type="InterPro" id="IPR040256">
    <property type="entry name" value="At4g02000-like"/>
</dbReference>
<feature type="compositionally biased region" description="Basic and acidic residues" evidence="1">
    <location>
        <begin position="277"/>
        <end position="302"/>
    </location>
</feature>
<feature type="domain" description="DUF4283" evidence="2">
    <location>
        <begin position="40"/>
        <end position="122"/>
    </location>
</feature>
<feature type="domain" description="Zinc knuckle CX2CX4HX4C" evidence="3">
    <location>
        <begin position="178"/>
        <end position="220"/>
    </location>
</feature>
<sequence length="597" mass="68185">MSSRRFSREEKGKGSSAELAQPPRTGRIKIQAPDTSALINKHSLTLIGRVTNKSVQKVWSLIPFFTDMWKAHGRPVGADLGNGLFQFQFDKEEDLLAVLEKRPFHFAKWLVIAQRWEPTASPSFPSLIPFWIKIQGIPVHLWTEEAVELLGSDIGIFEKAEITPFLVRMRVQVNGLLPLLKSSIIEYSNGDEVTVTFVYERLDKHCLKCCRLDHEIKDCLVAKHELKAAKQSEETSKASIQRKEPVREHYPDNSDVFRFSASRTKEDQPQRYVGRAPFDRRHDARRYLTDNRRARTPQDHSYRSHISHKTMEWRERSHEDNSHQRLNRSSRPRSPPERRSPSPRRHLTRIEEEERNATPPSSRNRGESLRREESSSSKDMMLGGTRGNPQQANFASPHQEALSAAREVVRETMIQYTQVADPTESAARRERLRQAKDRGTLEENALKLVKTSLKRKQTAIQASTTSTRTPATLRLGPAVQEQTEQPAKDTQTEEIAPKRKPGRPPGKRVVLQSPRQLLKGTCSRRRKVPQSKQTTTRRRLNSDVPAGSRAPPRTTGSRESGTRSNATNNSENQPICNMIPRKTRKRMDFQNPSSPGP</sequence>
<feature type="compositionally biased region" description="Basic and acidic residues" evidence="1">
    <location>
        <begin position="486"/>
        <end position="497"/>
    </location>
</feature>
<keyword evidence="4" id="KW-1185">Reference proteome</keyword>
<feature type="compositionally biased region" description="Polar residues" evidence="1">
    <location>
        <begin position="387"/>
        <end position="396"/>
    </location>
</feature>
<feature type="region of interest" description="Disordered" evidence="1">
    <location>
        <begin position="231"/>
        <end position="403"/>
    </location>
</feature>
<dbReference type="InterPro" id="IPR025558">
    <property type="entry name" value="DUF4283"/>
</dbReference>
<gene>
    <name evidence="5" type="primary">LOC130496839</name>
</gene>
<protein>
    <submittedName>
        <fullName evidence="5">Uncharacterized protein LOC130496839</fullName>
    </submittedName>
</protein>
<reference evidence="4" key="1">
    <citation type="journal article" date="2019" name="Database">
        <title>The radish genome database (RadishGD): an integrated information resource for radish genomics.</title>
        <authorList>
            <person name="Yu H.J."/>
            <person name="Baek S."/>
            <person name="Lee Y.J."/>
            <person name="Cho A."/>
            <person name="Mun J.H."/>
        </authorList>
    </citation>
    <scope>NUCLEOTIDE SEQUENCE [LARGE SCALE GENOMIC DNA]</scope>
    <source>
        <strain evidence="4">cv. WK10039</strain>
    </source>
</reference>
<feature type="compositionally biased region" description="Basic and acidic residues" evidence="1">
    <location>
        <begin position="231"/>
        <end position="252"/>
    </location>
</feature>
<accession>A0A9W3C1M0</accession>
<feature type="compositionally biased region" description="Basic and acidic residues" evidence="1">
    <location>
        <begin position="364"/>
        <end position="376"/>
    </location>
</feature>
<dbReference type="Pfam" id="PF14392">
    <property type="entry name" value="zf-CCHC_4"/>
    <property type="match status" value="1"/>
</dbReference>
<feature type="compositionally biased region" description="Basic residues" evidence="1">
    <location>
        <begin position="522"/>
        <end position="539"/>
    </location>
</feature>
<dbReference type="GeneID" id="130496839"/>
<dbReference type="KEGG" id="rsz:130496839"/>
<feature type="compositionally biased region" description="Basic and acidic residues" evidence="1">
    <location>
        <begin position="426"/>
        <end position="439"/>
    </location>
</feature>
<dbReference type="OrthoDB" id="1113601at2759"/>
<dbReference type="Proteomes" id="UP000504610">
    <property type="component" value="Chromosome 6"/>
</dbReference>
<feature type="compositionally biased region" description="Polar residues" evidence="1">
    <location>
        <begin position="458"/>
        <end position="470"/>
    </location>
</feature>
<reference evidence="5" key="2">
    <citation type="submission" date="2025-08" db="UniProtKB">
        <authorList>
            <consortium name="RefSeq"/>
        </authorList>
    </citation>
    <scope>IDENTIFICATION</scope>
    <source>
        <tissue evidence="5">Leaf</tissue>
    </source>
</reference>
<dbReference type="PANTHER" id="PTHR31286:SF163">
    <property type="entry name" value="ZINC KNUCKLE CX2CX4HX4C DOMAIN-CONTAINING PROTEIN"/>
    <property type="match status" value="1"/>
</dbReference>
<dbReference type="Pfam" id="PF14111">
    <property type="entry name" value="DUF4283"/>
    <property type="match status" value="1"/>
</dbReference>
<feature type="compositionally biased region" description="Polar residues" evidence="1">
    <location>
        <begin position="554"/>
        <end position="575"/>
    </location>
</feature>
<evidence type="ECO:0000259" key="2">
    <source>
        <dbReference type="Pfam" id="PF14111"/>
    </source>
</evidence>
<name>A0A9W3C1M0_RAPSA</name>
<organism evidence="4 5">
    <name type="scientific">Raphanus sativus</name>
    <name type="common">Radish</name>
    <name type="synonym">Raphanus raphanistrum var. sativus</name>
    <dbReference type="NCBI Taxonomy" id="3726"/>
    <lineage>
        <taxon>Eukaryota</taxon>
        <taxon>Viridiplantae</taxon>
        <taxon>Streptophyta</taxon>
        <taxon>Embryophyta</taxon>
        <taxon>Tracheophyta</taxon>
        <taxon>Spermatophyta</taxon>
        <taxon>Magnoliopsida</taxon>
        <taxon>eudicotyledons</taxon>
        <taxon>Gunneridae</taxon>
        <taxon>Pentapetalae</taxon>
        <taxon>rosids</taxon>
        <taxon>malvids</taxon>
        <taxon>Brassicales</taxon>
        <taxon>Brassicaceae</taxon>
        <taxon>Brassiceae</taxon>
        <taxon>Raphanus</taxon>
    </lineage>
</organism>
<dbReference type="InterPro" id="IPR025836">
    <property type="entry name" value="Zn_knuckle_CX2CX4HX4C"/>
</dbReference>
<feature type="compositionally biased region" description="Basic and acidic residues" evidence="1">
    <location>
        <begin position="1"/>
        <end position="13"/>
    </location>
</feature>
<dbReference type="RefSeq" id="XP_056845376.1">
    <property type="nucleotide sequence ID" value="XM_056989396.1"/>
</dbReference>
<feature type="compositionally biased region" description="Basic and acidic residues" evidence="1">
    <location>
        <begin position="309"/>
        <end position="323"/>
    </location>
</feature>
<evidence type="ECO:0000259" key="3">
    <source>
        <dbReference type="Pfam" id="PF14392"/>
    </source>
</evidence>
<proteinExistence type="predicted"/>